<feature type="binding site" evidence="3">
    <location>
        <position position="215"/>
    </location>
    <ligand>
        <name>Fe cation</name>
        <dbReference type="ChEBI" id="CHEBI:24875"/>
    </ligand>
</feature>
<evidence type="ECO:0000256" key="3">
    <source>
        <dbReference type="PIRSR" id="PIRSR002825-1"/>
    </source>
</evidence>
<feature type="compositionally biased region" description="Acidic residues" evidence="4">
    <location>
        <begin position="227"/>
        <end position="242"/>
    </location>
</feature>
<dbReference type="GO" id="GO:0030288">
    <property type="term" value="C:outer membrane-bounded periplasmic space"/>
    <property type="evidence" value="ECO:0007669"/>
    <property type="project" value="TreeGrafter"/>
</dbReference>
<comment type="caution">
    <text evidence="6">The sequence shown here is derived from an EMBL/GenBank/DDBJ whole genome shotgun (WGS) entry which is preliminary data.</text>
</comment>
<feature type="region of interest" description="Disordered" evidence="4">
    <location>
        <begin position="226"/>
        <end position="245"/>
    </location>
</feature>
<dbReference type="Gene3D" id="3.40.190.10">
    <property type="entry name" value="Periplasmic binding protein-like II"/>
    <property type="match status" value="2"/>
</dbReference>
<proteinExistence type="inferred from homology"/>
<evidence type="ECO:0000256" key="1">
    <source>
        <dbReference type="ARBA" id="ARBA00008520"/>
    </source>
</evidence>
<protein>
    <submittedName>
        <fullName evidence="6">Iron ABC transporter substrate-binding protein</fullName>
    </submittedName>
</protein>
<dbReference type="SUPFAM" id="SSF53850">
    <property type="entry name" value="Periplasmic binding protein-like II"/>
    <property type="match status" value="1"/>
</dbReference>
<keyword evidence="3" id="KW-0408">Iron</keyword>
<dbReference type="PANTHER" id="PTHR30006">
    <property type="entry name" value="THIAMINE-BINDING PERIPLASMIC PROTEIN-RELATED"/>
    <property type="match status" value="1"/>
</dbReference>
<dbReference type="CDD" id="cd13543">
    <property type="entry name" value="PBP2_Fbp"/>
    <property type="match status" value="1"/>
</dbReference>
<feature type="chain" id="PRO_5021802200" evidence="5">
    <location>
        <begin position="21"/>
        <end position="352"/>
    </location>
</feature>
<comment type="similarity">
    <text evidence="1">Belongs to the bacterial solute-binding protein 1 family.</text>
</comment>
<dbReference type="AlphaFoldDB" id="A0A511RLX3"/>
<keyword evidence="3" id="KW-0479">Metal-binding</keyword>
<name>A0A511RLX3_9DEIN</name>
<organism evidence="6 7">
    <name type="scientific">Oceanithermus desulfurans NBRC 100063</name>
    <dbReference type="NCBI Taxonomy" id="1227550"/>
    <lineage>
        <taxon>Bacteria</taxon>
        <taxon>Thermotogati</taxon>
        <taxon>Deinococcota</taxon>
        <taxon>Deinococci</taxon>
        <taxon>Thermales</taxon>
        <taxon>Thermaceae</taxon>
        <taxon>Oceanithermus</taxon>
    </lineage>
</organism>
<feature type="signal peptide" evidence="5">
    <location>
        <begin position="1"/>
        <end position="20"/>
    </location>
</feature>
<evidence type="ECO:0000256" key="2">
    <source>
        <dbReference type="ARBA" id="ARBA00022729"/>
    </source>
</evidence>
<keyword evidence="2 5" id="KW-0732">Signal</keyword>
<dbReference type="EMBL" id="BJXN01000018">
    <property type="protein sequence ID" value="GEM90658.1"/>
    <property type="molecule type" value="Genomic_DNA"/>
</dbReference>
<dbReference type="PANTHER" id="PTHR30006:SF15">
    <property type="entry name" value="IRON-UTILIZATION PERIPLASMIC PROTEIN"/>
    <property type="match status" value="1"/>
</dbReference>
<gene>
    <name evidence="6" type="ORF">ODE01S_20920</name>
</gene>
<sequence>MRRLYGLLWLLLAFSLPAMAQPLVIYSGRSKALVEPLVKRFEAKTGVRVKVRYGKDAQLLAVLQEEGARSPADLFWANTSGALSEAARRDLLARLPDDLLQLPARFVPQDGRWVPVTVRFRVLAYNPERVDPGTLPRSVLDLPGVESLKGRIGWTPAYSSFQDFVTALRKLEGDPAARAWLEGMKALQPKAYASNTPMLLALASGEIDVALTNHYYVYRLQRGGAEGEYEGPEEEEEEEENEASPAVRDLPLDMYHFAPGDVGNLALVTGAGVLQRSKNRDLALAFLRYLLSSDAQEYTAESVYEYPVVSGVRTPDFMLPVREALELSPEPDFGRLEDLNGTLNLLRELDLL</sequence>
<dbReference type="InterPro" id="IPR026045">
    <property type="entry name" value="Ferric-bd"/>
</dbReference>
<dbReference type="Pfam" id="PF13531">
    <property type="entry name" value="SBP_bac_11"/>
    <property type="match status" value="1"/>
</dbReference>
<dbReference type="RefSeq" id="WP_147148592.1">
    <property type="nucleotide sequence ID" value="NZ_BJXN01000018.1"/>
</dbReference>
<evidence type="ECO:0000313" key="7">
    <source>
        <dbReference type="Proteomes" id="UP000321827"/>
    </source>
</evidence>
<dbReference type="PIRSF" id="PIRSF002825">
    <property type="entry name" value="CfbpA"/>
    <property type="match status" value="1"/>
</dbReference>
<feature type="binding site" evidence="3">
    <location>
        <position position="216"/>
    </location>
    <ligand>
        <name>Fe cation</name>
        <dbReference type="ChEBI" id="CHEBI:24875"/>
    </ligand>
</feature>
<dbReference type="OrthoDB" id="9769319at2"/>
<reference evidence="6 7" key="1">
    <citation type="submission" date="2019-07" db="EMBL/GenBank/DDBJ databases">
        <title>Whole genome shotgun sequence of Oceanithermus desulfurans NBRC 100063.</title>
        <authorList>
            <person name="Hosoyama A."/>
            <person name="Uohara A."/>
            <person name="Ohji S."/>
            <person name="Ichikawa N."/>
        </authorList>
    </citation>
    <scope>NUCLEOTIDE SEQUENCE [LARGE SCALE GENOMIC DNA]</scope>
    <source>
        <strain evidence="6 7">NBRC 100063</strain>
    </source>
</reference>
<dbReference type="Proteomes" id="UP000321827">
    <property type="component" value="Unassembled WGS sequence"/>
</dbReference>
<evidence type="ECO:0000256" key="5">
    <source>
        <dbReference type="SAM" id="SignalP"/>
    </source>
</evidence>
<evidence type="ECO:0000313" key="6">
    <source>
        <dbReference type="EMBL" id="GEM90658.1"/>
    </source>
</evidence>
<evidence type="ECO:0000256" key="4">
    <source>
        <dbReference type="SAM" id="MobiDB-lite"/>
    </source>
</evidence>
<dbReference type="GO" id="GO:0046872">
    <property type="term" value="F:metal ion binding"/>
    <property type="evidence" value="ECO:0007669"/>
    <property type="project" value="UniProtKB-KW"/>
</dbReference>
<accession>A0A511RLX3</accession>